<evidence type="ECO:0000256" key="1">
    <source>
        <dbReference type="PROSITE-ProRule" id="PRU00047"/>
    </source>
</evidence>
<feature type="domain" description="CCHC-type" evidence="3">
    <location>
        <begin position="150"/>
        <end position="163"/>
    </location>
</feature>
<keyword evidence="1" id="KW-0862">Zinc</keyword>
<evidence type="ECO:0000256" key="2">
    <source>
        <dbReference type="SAM" id="MobiDB-lite"/>
    </source>
</evidence>
<reference evidence="4" key="1">
    <citation type="submission" date="2023-07" db="EMBL/GenBank/DDBJ databases">
        <title>A chromosome-level genome assembly of Lolium multiflorum.</title>
        <authorList>
            <person name="Chen Y."/>
            <person name="Copetti D."/>
            <person name="Kolliker R."/>
            <person name="Studer B."/>
        </authorList>
    </citation>
    <scope>NUCLEOTIDE SEQUENCE</scope>
    <source>
        <strain evidence="4">02402/16</strain>
        <tissue evidence="4">Leaf</tissue>
    </source>
</reference>
<dbReference type="AlphaFoldDB" id="A0AAD8WRU1"/>
<comment type="caution">
    <text evidence="4">The sequence shown here is derived from an EMBL/GenBank/DDBJ whole genome shotgun (WGS) entry which is preliminary data.</text>
</comment>
<gene>
    <name evidence="4" type="ORF">QYE76_039435</name>
</gene>
<name>A0AAD8WRU1_LOLMU</name>
<keyword evidence="1" id="KW-0863">Zinc-finger</keyword>
<feature type="region of interest" description="Disordered" evidence="2">
    <location>
        <begin position="394"/>
        <end position="443"/>
    </location>
</feature>
<dbReference type="PROSITE" id="PS50158">
    <property type="entry name" value="ZF_CCHC"/>
    <property type="match status" value="1"/>
</dbReference>
<dbReference type="PANTHER" id="PTHR33170:SF40">
    <property type="entry name" value="OS04G0557100 PROTEIN"/>
    <property type="match status" value="1"/>
</dbReference>
<dbReference type="SUPFAM" id="SSF57756">
    <property type="entry name" value="Retrovirus zinc finger-like domains"/>
    <property type="match status" value="1"/>
</dbReference>
<evidence type="ECO:0000313" key="5">
    <source>
        <dbReference type="Proteomes" id="UP001231189"/>
    </source>
</evidence>
<evidence type="ECO:0000259" key="3">
    <source>
        <dbReference type="PROSITE" id="PS50158"/>
    </source>
</evidence>
<dbReference type="EMBL" id="JAUUTY010000002">
    <property type="protein sequence ID" value="KAK1678587.1"/>
    <property type="molecule type" value="Genomic_DNA"/>
</dbReference>
<feature type="compositionally biased region" description="Basic and acidic residues" evidence="2">
    <location>
        <begin position="405"/>
        <end position="417"/>
    </location>
</feature>
<evidence type="ECO:0000313" key="4">
    <source>
        <dbReference type="EMBL" id="KAK1678587.1"/>
    </source>
</evidence>
<dbReference type="GO" id="GO:0003676">
    <property type="term" value="F:nucleic acid binding"/>
    <property type="evidence" value="ECO:0007669"/>
    <property type="project" value="InterPro"/>
</dbReference>
<accession>A0AAD8WRU1</accession>
<keyword evidence="5" id="KW-1185">Reference proteome</keyword>
<feature type="compositionally biased region" description="Polar residues" evidence="2">
    <location>
        <begin position="418"/>
        <end position="443"/>
    </location>
</feature>
<dbReference type="InterPro" id="IPR001878">
    <property type="entry name" value="Znf_CCHC"/>
</dbReference>
<keyword evidence="1" id="KW-0479">Metal-binding</keyword>
<sequence length="518" mass="55906">MRQPVLPRTTPGRETGGVVVVAGGAAGVVAGGRLSPMWLFRPVVPHRPGVVRWCSHLASIMDLARVQLLVLVIGGMMASMIKTLVDSRKDILKGNGTSQGTESLVREVSASASGGSATVVSSQHVDNGSLDNSVAALSARAQKKIDKVLCLKCGEFGHFADACTAVLCIYCEKISHAAKDCPLLSMPKPVAITYGVSRNELMFHEVPASSEVTFKHDSGKVGSISVTGGSLSAAEIINELQWIIPGNHQWDLTPAEDGAFKTIFPSKADLARMTKIIKVPVPGTSMFLNFEEWSAAELDRFYVTPVWVRVHGVCYKERCDYLSLFGVGSLIGKTKEVDMLFTRAHTTVRMLVEVTRVEHIPTTTVDHMYDGQGYGLIFKLESDLTKIKEDVLMSDAPSGDDATNDEVKGKETPKGKDQPSSGGANSTSLPNQDPPVHNSQQHTSVKGCSLPVFKVGQIDCDWADIGDVKSWSASKVSSLVPRKLWSDYDEEDEDGLPSLLPPLNVNSVIAMMKDRDVA</sequence>
<dbReference type="Proteomes" id="UP001231189">
    <property type="component" value="Unassembled WGS sequence"/>
</dbReference>
<dbReference type="GO" id="GO:0008270">
    <property type="term" value="F:zinc ion binding"/>
    <property type="evidence" value="ECO:0007669"/>
    <property type="project" value="UniProtKB-KW"/>
</dbReference>
<proteinExistence type="predicted"/>
<protein>
    <recommendedName>
        <fullName evidence="3">CCHC-type domain-containing protein</fullName>
    </recommendedName>
</protein>
<dbReference type="InterPro" id="IPR036875">
    <property type="entry name" value="Znf_CCHC_sf"/>
</dbReference>
<dbReference type="PANTHER" id="PTHR33170">
    <property type="entry name" value="DUF4283 DOMAIN-CONTAINING PROTEIN-RELATED"/>
    <property type="match status" value="1"/>
</dbReference>
<dbReference type="Gene3D" id="4.10.60.10">
    <property type="entry name" value="Zinc finger, CCHC-type"/>
    <property type="match status" value="1"/>
</dbReference>
<dbReference type="SMART" id="SM00343">
    <property type="entry name" value="ZnF_C2HC"/>
    <property type="match status" value="2"/>
</dbReference>
<organism evidence="4 5">
    <name type="scientific">Lolium multiflorum</name>
    <name type="common">Italian ryegrass</name>
    <name type="synonym">Lolium perenne subsp. multiflorum</name>
    <dbReference type="NCBI Taxonomy" id="4521"/>
    <lineage>
        <taxon>Eukaryota</taxon>
        <taxon>Viridiplantae</taxon>
        <taxon>Streptophyta</taxon>
        <taxon>Embryophyta</taxon>
        <taxon>Tracheophyta</taxon>
        <taxon>Spermatophyta</taxon>
        <taxon>Magnoliopsida</taxon>
        <taxon>Liliopsida</taxon>
        <taxon>Poales</taxon>
        <taxon>Poaceae</taxon>
        <taxon>BOP clade</taxon>
        <taxon>Pooideae</taxon>
        <taxon>Poodae</taxon>
        <taxon>Poeae</taxon>
        <taxon>Poeae Chloroplast Group 2 (Poeae type)</taxon>
        <taxon>Loliodinae</taxon>
        <taxon>Loliinae</taxon>
        <taxon>Lolium</taxon>
    </lineage>
</organism>